<dbReference type="CDD" id="cd19086">
    <property type="entry name" value="AKR_AKR11C1"/>
    <property type="match status" value="1"/>
</dbReference>
<dbReference type="SUPFAM" id="SSF51430">
    <property type="entry name" value="NAD(P)-linked oxidoreductase"/>
    <property type="match status" value="1"/>
</dbReference>
<dbReference type="EC" id="1.1.1.-" evidence="3"/>
<proteinExistence type="predicted"/>
<evidence type="ECO:0000259" key="2">
    <source>
        <dbReference type="Pfam" id="PF00248"/>
    </source>
</evidence>
<gene>
    <name evidence="3" type="ORF">QQS35_07305</name>
</gene>
<comment type="caution">
    <text evidence="3">The sequence shown here is derived from an EMBL/GenBank/DDBJ whole genome shotgun (WGS) entry which is preliminary data.</text>
</comment>
<dbReference type="InterPro" id="IPR036812">
    <property type="entry name" value="NAD(P)_OxRdtase_dom_sf"/>
</dbReference>
<dbReference type="RefSeq" id="WP_285931341.1">
    <property type="nucleotide sequence ID" value="NZ_JASTZU010000025.1"/>
</dbReference>
<evidence type="ECO:0000313" key="3">
    <source>
        <dbReference type="EMBL" id="MDL4840263.1"/>
    </source>
</evidence>
<dbReference type="Pfam" id="PF00248">
    <property type="entry name" value="Aldo_ket_red"/>
    <property type="match status" value="1"/>
</dbReference>
<dbReference type="Gene3D" id="3.20.20.100">
    <property type="entry name" value="NADP-dependent oxidoreductase domain"/>
    <property type="match status" value="1"/>
</dbReference>
<evidence type="ECO:0000256" key="1">
    <source>
        <dbReference type="ARBA" id="ARBA00023002"/>
    </source>
</evidence>
<feature type="domain" description="NADP-dependent oxidoreductase" evidence="2">
    <location>
        <begin position="16"/>
        <end position="297"/>
    </location>
</feature>
<name>A0ABT7L321_9BACI</name>
<dbReference type="InterPro" id="IPR023210">
    <property type="entry name" value="NADP_OxRdtase_dom"/>
</dbReference>
<accession>A0ABT7L321</accession>
<sequence>MKYRRLGNTNLNVSVVGLGTWQFGGEWGVNFTQSEVDQILDKAKEMGINLLDTAECYGDHLSESFIGNYLKRNNREDWIVATKFGHHFKDNFERTRHWRADEVLKQLDDSLKALQTDYIDLYQAHSCTDEEFNNDELWTMLDKQIQAGKIRNLGISLKQNEDDYQTKSALHVNAKAIQVVYNRLDRKPEDQIFPTCQEQNLGVLARVPLASGYLSGKYNPGAIFKENDVRSKHDQAETTKNLKLVKEIEHNEVPEGISMASWALAWCLKHPAVTSVIPGCKNPKQVELNAQAASLDIVSVNHPQHTEK</sequence>
<keyword evidence="1 3" id="KW-0560">Oxidoreductase</keyword>
<evidence type="ECO:0000313" key="4">
    <source>
        <dbReference type="Proteomes" id="UP001235343"/>
    </source>
</evidence>
<dbReference type="GO" id="GO:0016491">
    <property type="term" value="F:oxidoreductase activity"/>
    <property type="evidence" value="ECO:0007669"/>
    <property type="project" value="UniProtKB-KW"/>
</dbReference>
<reference evidence="3 4" key="1">
    <citation type="submission" date="2023-06" db="EMBL/GenBank/DDBJ databases">
        <title>Aquibacillus rhizosphaerae LR5S19.</title>
        <authorList>
            <person name="Sun J.-Q."/>
        </authorList>
    </citation>
    <scope>NUCLEOTIDE SEQUENCE [LARGE SCALE GENOMIC DNA]</scope>
    <source>
        <strain evidence="3 4">LR5S19</strain>
    </source>
</reference>
<dbReference type="InterPro" id="IPR050523">
    <property type="entry name" value="AKR_Detox_Biosynth"/>
</dbReference>
<protein>
    <submittedName>
        <fullName evidence="3">Aldo/keto reductase</fullName>
        <ecNumber evidence="3">1.1.1.-</ecNumber>
    </submittedName>
</protein>
<dbReference type="PANTHER" id="PTHR43364:SF4">
    <property type="entry name" value="NAD(P)-LINKED OXIDOREDUCTASE SUPERFAMILY PROTEIN"/>
    <property type="match status" value="1"/>
</dbReference>
<dbReference type="Proteomes" id="UP001235343">
    <property type="component" value="Unassembled WGS sequence"/>
</dbReference>
<organism evidence="3 4">
    <name type="scientific">Aquibacillus rhizosphaerae</name>
    <dbReference type="NCBI Taxonomy" id="3051431"/>
    <lineage>
        <taxon>Bacteria</taxon>
        <taxon>Bacillati</taxon>
        <taxon>Bacillota</taxon>
        <taxon>Bacilli</taxon>
        <taxon>Bacillales</taxon>
        <taxon>Bacillaceae</taxon>
        <taxon>Aquibacillus</taxon>
    </lineage>
</organism>
<dbReference type="PANTHER" id="PTHR43364">
    <property type="entry name" value="NADH-SPECIFIC METHYLGLYOXAL REDUCTASE-RELATED"/>
    <property type="match status" value="1"/>
</dbReference>
<dbReference type="EMBL" id="JASTZU010000025">
    <property type="protein sequence ID" value="MDL4840263.1"/>
    <property type="molecule type" value="Genomic_DNA"/>
</dbReference>
<keyword evidence="4" id="KW-1185">Reference proteome</keyword>